<proteinExistence type="predicted"/>
<feature type="transmembrane region" description="Helical" evidence="6">
    <location>
        <begin position="21"/>
        <end position="39"/>
    </location>
</feature>
<protein>
    <submittedName>
        <fullName evidence="8">ABC transporter permease protein</fullName>
    </submittedName>
</protein>
<comment type="caution">
    <text evidence="8">The sequence shown here is derived from an EMBL/GenBank/DDBJ whole genome shotgun (WGS) entry which is preliminary data.</text>
</comment>
<keyword evidence="5 6" id="KW-0472">Membrane</keyword>
<dbReference type="AlphaFoldDB" id="A0A0D1A420"/>
<sequence length="134" mass="14845">MRTFAIMTRVLKELIRDKRTLALMFIAPIFILILMNLIFSANQATDITVGTVSVSQSLNKDLGQSKHVDIKTYNSQTQAKKALKDETIDAVIKKSGNNYNITYANTDSSKTTATKMAFKNALTTNGTNTLKSHL</sequence>
<dbReference type="InterPro" id="IPR051449">
    <property type="entry name" value="ABC-2_transporter_component"/>
</dbReference>
<evidence type="ECO:0000313" key="9">
    <source>
        <dbReference type="Proteomes" id="UP000032279"/>
    </source>
</evidence>
<dbReference type="InterPro" id="IPR013525">
    <property type="entry name" value="ABC2_TM"/>
</dbReference>
<dbReference type="PANTHER" id="PTHR30294:SF38">
    <property type="entry name" value="TRANSPORT PERMEASE PROTEIN"/>
    <property type="match status" value="1"/>
</dbReference>
<dbReference type="PANTHER" id="PTHR30294">
    <property type="entry name" value="MEMBRANE COMPONENT OF ABC TRANSPORTER YHHJ-RELATED"/>
    <property type="match status" value="1"/>
</dbReference>
<keyword evidence="4 6" id="KW-1133">Transmembrane helix</keyword>
<feature type="domain" description="ABC-2 type transporter transmembrane" evidence="7">
    <location>
        <begin position="18"/>
        <end position="124"/>
    </location>
</feature>
<organism evidence="8 9">
    <name type="scientific">Paucilactobacillus wasatchensis</name>
    <dbReference type="NCBI Taxonomy" id="1335616"/>
    <lineage>
        <taxon>Bacteria</taxon>
        <taxon>Bacillati</taxon>
        <taxon>Bacillota</taxon>
        <taxon>Bacilli</taxon>
        <taxon>Lactobacillales</taxon>
        <taxon>Lactobacillaceae</taxon>
        <taxon>Paucilactobacillus</taxon>
    </lineage>
</organism>
<evidence type="ECO:0000256" key="1">
    <source>
        <dbReference type="ARBA" id="ARBA00004651"/>
    </source>
</evidence>
<evidence type="ECO:0000256" key="5">
    <source>
        <dbReference type="ARBA" id="ARBA00023136"/>
    </source>
</evidence>
<name>A0A0D1A420_9LACO</name>
<dbReference type="PATRIC" id="fig|1335616.4.peg.1855"/>
<dbReference type="Proteomes" id="UP000032279">
    <property type="component" value="Unassembled WGS sequence"/>
</dbReference>
<keyword evidence="2" id="KW-1003">Cell membrane</keyword>
<evidence type="ECO:0000256" key="6">
    <source>
        <dbReference type="SAM" id="Phobius"/>
    </source>
</evidence>
<comment type="subcellular location">
    <subcellularLocation>
        <location evidence="1">Cell membrane</location>
        <topology evidence="1">Multi-pass membrane protein</topology>
    </subcellularLocation>
</comment>
<dbReference type="EMBL" id="AWTT01000077">
    <property type="protein sequence ID" value="KIS02585.1"/>
    <property type="molecule type" value="Genomic_DNA"/>
</dbReference>
<keyword evidence="9" id="KW-1185">Reference proteome</keyword>
<dbReference type="GO" id="GO:0005886">
    <property type="term" value="C:plasma membrane"/>
    <property type="evidence" value="ECO:0007669"/>
    <property type="project" value="UniProtKB-SubCell"/>
</dbReference>
<evidence type="ECO:0000256" key="3">
    <source>
        <dbReference type="ARBA" id="ARBA00022692"/>
    </source>
</evidence>
<keyword evidence="3 6" id="KW-0812">Transmembrane</keyword>
<evidence type="ECO:0000256" key="4">
    <source>
        <dbReference type="ARBA" id="ARBA00022989"/>
    </source>
</evidence>
<accession>A0A0D1A420</accession>
<dbReference type="STRING" id="1335616.WDC_1844"/>
<evidence type="ECO:0000259" key="7">
    <source>
        <dbReference type="Pfam" id="PF12698"/>
    </source>
</evidence>
<dbReference type="GO" id="GO:0140359">
    <property type="term" value="F:ABC-type transporter activity"/>
    <property type="evidence" value="ECO:0007669"/>
    <property type="project" value="InterPro"/>
</dbReference>
<dbReference type="Pfam" id="PF12698">
    <property type="entry name" value="ABC2_membrane_3"/>
    <property type="match status" value="1"/>
</dbReference>
<evidence type="ECO:0000256" key="2">
    <source>
        <dbReference type="ARBA" id="ARBA00022475"/>
    </source>
</evidence>
<gene>
    <name evidence="8" type="ORF">WDC_1844</name>
</gene>
<reference evidence="8 9" key="1">
    <citation type="submission" date="2013-08" db="EMBL/GenBank/DDBJ databases">
        <title>Lactobacillus wasatchii sp. WDC04, a late gas producing bacteria isolated from aged chedder cheese.</title>
        <authorList>
            <person name="Oberg C.J."/>
            <person name="Culumber M."/>
            <person name="McMahon D.J."/>
            <person name="Broadbent J.R."/>
            <person name="Oberg T.S."/>
            <person name="Ortaki F."/>
        </authorList>
    </citation>
    <scope>NUCLEOTIDE SEQUENCE [LARGE SCALE GENOMIC DNA]</scope>
    <source>
        <strain evidence="8 9">WDC04</strain>
    </source>
</reference>
<evidence type="ECO:0000313" key="8">
    <source>
        <dbReference type="EMBL" id="KIS02585.1"/>
    </source>
</evidence>